<dbReference type="AlphaFoldDB" id="A0A5C0B597"/>
<evidence type="ECO:0000256" key="5">
    <source>
        <dbReference type="ARBA" id="ARBA00022989"/>
    </source>
</evidence>
<evidence type="ECO:0000259" key="8">
    <source>
        <dbReference type="PROSITE" id="PS50850"/>
    </source>
</evidence>
<keyword evidence="3" id="KW-1003">Cell membrane</keyword>
<feature type="transmembrane region" description="Helical" evidence="7">
    <location>
        <begin position="225"/>
        <end position="245"/>
    </location>
</feature>
<dbReference type="InterPro" id="IPR020846">
    <property type="entry name" value="MFS_dom"/>
</dbReference>
<keyword evidence="10" id="KW-1185">Reference proteome</keyword>
<dbReference type="Pfam" id="PF07690">
    <property type="entry name" value="MFS_1"/>
    <property type="match status" value="1"/>
</dbReference>
<dbReference type="KEGG" id="pacr:FXN63_01310"/>
<evidence type="ECO:0000313" key="10">
    <source>
        <dbReference type="Proteomes" id="UP000325161"/>
    </source>
</evidence>
<keyword evidence="6 7" id="KW-0472">Membrane</keyword>
<feature type="transmembrane region" description="Helical" evidence="7">
    <location>
        <begin position="293"/>
        <end position="311"/>
    </location>
</feature>
<dbReference type="PANTHER" id="PTHR42718">
    <property type="entry name" value="MAJOR FACILITATOR SUPERFAMILY MULTIDRUG TRANSPORTER MFSC"/>
    <property type="match status" value="1"/>
</dbReference>
<dbReference type="Gene3D" id="1.20.1250.20">
    <property type="entry name" value="MFS general substrate transporter like domains"/>
    <property type="match status" value="1"/>
</dbReference>
<evidence type="ECO:0000256" key="2">
    <source>
        <dbReference type="ARBA" id="ARBA00022448"/>
    </source>
</evidence>
<feature type="transmembrane region" description="Helical" evidence="7">
    <location>
        <begin position="266"/>
        <end position="287"/>
    </location>
</feature>
<dbReference type="EMBL" id="CP043046">
    <property type="protein sequence ID" value="QEI09056.1"/>
    <property type="molecule type" value="Genomic_DNA"/>
</dbReference>
<comment type="subcellular location">
    <subcellularLocation>
        <location evidence="1">Cell membrane</location>
        <topology evidence="1">Multi-pass membrane protein</topology>
    </subcellularLocation>
</comment>
<evidence type="ECO:0000256" key="3">
    <source>
        <dbReference type="ARBA" id="ARBA00022475"/>
    </source>
</evidence>
<feature type="transmembrane region" description="Helical" evidence="7">
    <location>
        <begin position="107"/>
        <end position="126"/>
    </location>
</feature>
<accession>A0A5C0B597</accession>
<feature type="transmembrane region" description="Helical" evidence="7">
    <location>
        <begin position="138"/>
        <end position="156"/>
    </location>
</feature>
<keyword evidence="2" id="KW-0813">Transport</keyword>
<proteinExistence type="predicted"/>
<dbReference type="GO" id="GO:0022857">
    <property type="term" value="F:transmembrane transporter activity"/>
    <property type="evidence" value="ECO:0007669"/>
    <property type="project" value="InterPro"/>
</dbReference>
<feature type="transmembrane region" description="Helical" evidence="7">
    <location>
        <begin position="404"/>
        <end position="423"/>
    </location>
</feature>
<gene>
    <name evidence="9" type="ORF">FXN63_01310</name>
</gene>
<keyword evidence="4 7" id="KW-0812">Transmembrane</keyword>
<dbReference type="Gene3D" id="1.20.1720.10">
    <property type="entry name" value="Multidrug resistance protein D"/>
    <property type="match status" value="1"/>
</dbReference>
<feature type="transmembrane region" description="Helical" evidence="7">
    <location>
        <begin position="435"/>
        <end position="453"/>
    </location>
</feature>
<dbReference type="SUPFAM" id="SSF103473">
    <property type="entry name" value="MFS general substrate transporter"/>
    <property type="match status" value="1"/>
</dbReference>
<feature type="transmembrane region" description="Helical" evidence="7">
    <location>
        <begin position="200"/>
        <end position="219"/>
    </location>
</feature>
<feature type="transmembrane region" description="Helical" evidence="7">
    <location>
        <begin position="80"/>
        <end position="101"/>
    </location>
</feature>
<dbReference type="InterPro" id="IPR036259">
    <property type="entry name" value="MFS_trans_sf"/>
</dbReference>
<dbReference type="PROSITE" id="PS50850">
    <property type="entry name" value="MFS"/>
    <property type="match status" value="1"/>
</dbReference>
<feature type="transmembrane region" description="Helical" evidence="7">
    <location>
        <begin position="168"/>
        <end position="188"/>
    </location>
</feature>
<evidence type="ECO:0000256" key="4">
    <source>
        <dbReference type="ARBA" id="ARBA00022692"/>
    </source>
</evidence>
<sequence length="475" mass="49530">MTPDAPDASGARYIPYLVAGAFFMENLDATVITTALPEMARSFGVAPAQLSIGISAYLLALAVFIPLSGWLADRFGPRRVFGSAIAIFTLASLACGLATTLETFTAARILQGMGGAMMVPVGRLVVLRGTSKKDLVRAISTITWPGLAAPVIGPPIGGFITTHFGWHWIFYLNIPLGLIGLVLALRWIRGAPGGIRPFDKTGFVLSALGCTALMIGLELASQMPLQGPLVAATLGVGVISIVLTLRHMKRTPHPLVDVSALPVPTFAVNVLGGSLFRIAIGSAPFLLPLMFQLAFGLSAVTAGMLMLALFAGNLLMKPGTTWTLRRFGFRKVLVVNGLLVAVGFAGCALLTPATPIPVMAAILFFCGACRSMQFTALNTIAFADVKPAQMSGSTTLFSVLQQMNAGMGVALGALALQVAAYVSRPVGADALPTMLDFQLALAAMGVLAALAVIDAMRLPHDAGDEVSGHRAKTSS</sequence>
<dbReference type="InterPro" id="IPR011701">
    <property type="entry name" value="MFS"/>
</dbReference>
<organism evidence="9 10">
    <name type="scientific">Pigmentiphaga aceris</name>
    <dbReference type="NCBI Taxonomy" id="1940612"/>
    <lineage>
        <taxon>Bacteria</taxon>
        <taxon>Pseudomonadati</taxon>
        <taxon>Pseudomonadota</taxon>
        <taxon>Betaproteobacteria</taxon>
        <taxon>Burkholderiales</taxon>
        <taxon>Alcaligenaceae</taxon>
        <taxon>Pigmentiphaga</taxon>
    </lineage>
</organism>
<evidence type="ECO:0000256" key="7">
    <source>
        <dbReference type="SAM" id="Phobius"/>
    </source>
</evidence>
<dbReference type="PRINTS" id="PR01036">
    <property type="entry name" value="TCRTETB"/>
</dbReference>
<dbReference type="GO" id="GO:0005886">
    <property type="term" value="C:plasma membrane"/>
    <property type="evidence" value="ECO:0007669"/>
    <property type="project" value="UniProtKB-SubCell"/>
</dbReference>
<feature type="transmembrane region" description="Helical" evidence="7">
    <location>
        <begin position="48"/>
        <end position="68"/>
    </location>
</feature>
<dbReference type="Proteomes" id="UP000325161">
    <property type="component" value="Chromosome"/>
</dbReference>
<protein>
    <submittedName>
        <fullName evidence="9">MFS transporter</fullName>
    </submittedName>
</protein>
<reference evidence="9 10" key="1">
    <citation type="submission" date="2019-08" db="EMBL/GenBank/DDBJ databases">
        <title>Amphibian skin-associated Pigmentiphaga: genome sequence and occurrence across geography and hosts.</title>
        <authorList>
            <person name="Bletz M.C."/>
            <person name="Bunk B."/>
            <person name="Sproeer C."/>
            <person name="Biwer P."/>
            <person name="Reiter S."/>
            <person name="Rabemananjara F.C.E."/>
            <person name="Schulz S."/>
            <person name="Overmann J."/>
            <person name="Vences M."/>
        </authorList>
    </citation>
    <scope>NUCLEOTIDE SEQUENCE [LARGE SCALE GENOMIC DNA]</scope>
    <source>
        <strain evidence="9 10">Mada1488</strain>
    </source>
</reference>
<keyword evidence="5 7" id="KW-1133">Transmembrane helix</keyword>
<feature type="transmembrane region" description="Helical" evidence="7">
    <location>
        <begin position="332"/>
        <end position="352"/>
    </location>
</feature>
<evidence type="ECO:0000256" key="1">
    <source>
        <dbReference type="ARBA" id="ARBA00004651"/>
    </source>
</evidence>
<dbReference type="PANTHER" id="PTHR42718:SF46">
    <property type="entry name" value="BLR6921 PROTEIN"/>
    <property type="match status" value="1"/>
</dbReference>
<evidence type="ECO:0000256" key="6">
    <source>
        <dbReference type="ARBA" id="ARBA00023136"/>
    </source>
</evidence>
<evidence type="ECO:0000313" key="9">
    <source>
        <dbReference type="EMBL" id="QEI09056.1"/>
    </source>
</evidence>
<feature type="transmembrane region" description="Helical" evidence="7">
    <location>
        <begin position="358"/>
        <end position="383"/>
    </location>
</feature>
<feature type="domain" description="Major facilitator superfamily (MFS) profile" evidence="8">
    <location>
        <begin position="14"/>
        <end position="457"/>
    </location>
</feature>
<name>A0A5C0B597_9BURK</name>
<dbReference type="OrthoDB" id="9807274at2"/>